<feature type="domain" description="Histidine kinase" evidence="15">
    <location>
        <begin position="486"/>
        <end position="595"/>
    </location>
</feature>
<evidence type="ECO:0000313" key="17">
    <source>
        <dbReference type="EMBL" id="GLX68605.1"/>
    </source>
</evidence>
<evidence type="ECO:0000259" key="15">
    <source>
        <dbReference type="PROSITE" id="PS50109"/>
    </source>
</evidence>
<evidence type="ECO:0000256" key="4">
    <source>
        <dbReference type="ARBA" id="ARBA00022475"/>
    </source>
</evidence>
<dbReference type="SUPFAM" id="SSF158472">
    <property type="entry name" value="HAMP domain-like"/>
    <property type="match status" value="1"/>
</dbReference>
<dbReference type="CDD" id="cd12912">
    <property type="entry name" value="PDC2_MCP_like"/>
    <property type="match status" value="1"/>
</dbReference>
<evidence type="ECO:0000256" key="10">
    <source>
        <dbReference type="ARBA" id="ARBA00022840"/>
    </source>
</evidence>
<dbReference type="Gene3D" id="3.30.450.20">
    <property type="entry name" value="PAS domain"/>
    <property type="match status" value="2"/>
</dbReference>
<dbReference type="PRINTS" id="PR00344">
    <property type="entry name" value="BCTRLSENSOR"/>
</dbReference>
<comment type="subcellular location">
    <subcellularLocation>
        <location evidence="2">Cell membrane</location>
        <topology evidence="2">Multi-pass membrane protein</topology>
    </subcellularLocation>
</comment>
<dbReference type="Gene3D" id="3.30.565.10">
    <property type="entry name" value="Histidine kinase-like ATPase, C-terminal domain"/>
    <property type="match status" value="1"/>
</dbReference>
<evidence type="ECO:0000256" key="12">
    <source>
        <dbReference type="ARBA" id="ARBA00023012"/>
    </source>
</evidence>
<dbReference type="InterPro" id="IPR004358">
    <property type="entry name" value="Sig_transdc_His_kin-like_C"/>
</dbReference>
<keyword evidence="13 14" id="KW-0472">Membrane</keyword>
<dbReference type="PANTHER" id="PTHR34220">
    <property type="entry name" value="SENSOR HISTIDINE KINASE YPDA"/>
    <property type="match status" value="1"/>
</dbReference>
<name>A0ABQ6GEU7_9BACL</name>
<evidence type="ECO:0000256" key="6">
    <source>
        <dbReference type="ARBA" id="ARBA00022679"/>
    </source>
</evidence>
<dbReference type="PROSITE" id="PS50885">
    <property type="entry name" value="HAMP"/>
    <property type="match status" value="1"/>
</dbReference>
<dbReference type="EC" id="2.7.13.3" evidence="3"/>
<evidence type="ECO:0000256" key="5">
    <source>
        <dbReference type="ARBA" id="ARBA00022553"/>
    </source>
</evidence>
<gene>
    <name evidence="17" type="ORF">MU1_29500</name>
</gene>
<keyword evidence="11 14" id="KW-1133">Transmembrane helix</keyword>
<dbReference type="Pfam" id="PF02743">
    <property type="entry name" value="dCache_1"/>
    <property type="match status" value="1"/>
</dbReference>
<dbReference type="Proteomes" id="UP001157114">
    <property type="component" value="Unassembled WGS sequence"/>
</dbReference>
<sequence>MRRFISFKQKLIITYIVFIVLPLSVVGFGAYNLYRQAMENKLSDFAQQVAVSTSSNINNYFQELEKFTLQPYYNRDFQDLLTLRKPLDPLEELEKRETIEKNFSLWQSQRDNVAGIYYFDLPGTKLSPQIYSTGNPITGLTLASMPWYKDFDTSDDNLLFLSLHKPYFADAQEASIQNQSPVYSLVRKIYKSTTMLEYAGYLEVDFKLDGIKKIMDLVHLGESGSFFIVDGNGDVVYANDVIDDELLANLPSLSKDSQGKQHVNIGSKKNIVVHSKVGSYGWTVVGDVPVVQLASGSSGIRNSIILLVLSCIVIAILLSTWSSIQITKPIYILIALIKRVENEDFQISYANPPRNEIGHLIRSIIRMSKRLDETIRNLYQAEIVRKESELQALKSQINPHFLFNTLETIKMKAEIDEADSTVEMLTSLGKLVKASIYRGNDFTTFREEREYLTSYLRIQEGRFDTRFGMSIAVDESILDCYLPRLMIQPLIENAFYHGLELKQGKGTLAVAIRETSESVLITVADDGLGISAERLQQLREQLDSSLAGITRSSGSVGLANVHARMRLYFGDSSAMTIGSEPGTGTEIRLILPLIRSESEVHVYVSRHSRG</sequence>
<keyword evidence="8" id="KW-0547">Nucleotide-binding</keyword>
<dbReference type="InterPro" id="IPR033479">
    <property type="entry name" value="dCache_1"/>
</dbReference>
<keyword evidence="7 14" id="KW-0812">Transmembrane</keyword>
<comment type="catalytic activity">
    <reaction evidence="1">
        <text>ATP + protein L-histidine = ADP + protein N-phospho-L-histidine.</text>
        <dbReference type="EC" id="2.7.13.3"/>
    </reaction>
</comment>
<evidence type="ECO:0000256" key="14">
    <source>
        <dbReference type="SAM" id="Phobius"/>
    </source>
</evidence>
<keyword evidence="6" id="KW-0808">Transferase</keyword>
<evidence type="ECO:0000313" key="18">
    <source>
        <dbReference type="Proteomes" id="UP001157114"/>
    </source>
</evidence>
<protein>
    <recommendedName>
        <fullName evidence="3">histidine kinase</fullName>
        <ecNumber evidence="3">2.7.13.3</ecNumber>
    </recommendedName>
</protein>
<keyword evidence="18" id="KW-1185">Reference proteome</keyword>
<dbReference type="InterPro" id="IPR003660">
    <property type="entry name" value="HAMP_dom"/>
</dbReference>
<dbReference type="RefSeq" id="WP_284239347.1">
    <property type="nucleotide sequence ID" value="NZ_BSSQ01000013.1"/>
</dbReference>
<dbReference type="Pfam" id="PF02518">
    <property type="entry name" value="HATPase_c"/>
    <property type="match status" value="1"/>
</dbReference>
<dbReference type="Pfam" id="PF06580">
    <property type="entry name" value="His_kinase"/>
    <property type="match status" value="1"/>
</dbReference>
<dbReference type="PANTHER" id="PTHR34220:SF11">
    <property type="entry name" value="SENSOR PROTEIN KINASE HPTS"/>
    <property type="match status" value="1"/>
</dbReference>
<evidence type="ECO:0000256" key="3">
    <source>
        <dbReference type="ARBA" id="ARBA00012438"/>
    </source>
</evidence>
<dbReference type="GO" id="GO:0016301">
    <property type="term" value="F:kinase activity"/>
    <property type="evidence" value="ECO:0007669"/>
    <property type="project" value="UniProtKB-KW"/>
</dbReference>
<proteinExistence type="predicted"/>
<dbReference type="InterPro" id="IPR036890">
    <property type="entry name" value="HATPase_C_sf"/>
</dbReference>
<evidence type="ECO:0000256" key="8">
    <source>
        <dbReference type="ARBA" id="ARBA00022741"/>
    </source>
</evidence>
<accession>A0ABQ6GEU7</accession>
<feature type="transmembrane region" description="Helical" evidence="14">
    <location>
        <begin position="12"/>
        <end position="34"/>
    </location>
</feature>
<dbReference type="SUPFAM" id="SSF55874">
    <property type="entry name" value="ATPase domain of HSP90 chaperone/DNA topoisomerase II/histidine kinase"/>
    <property type="match status" value="1"/>
</dbReference>
<evidence type="ECO:0000256" key="9">
    <source>
        <dbReference type="ARBA" id="ARBA00022777"/>
    </source>
</evidence>
<dbReference type="InterPro" id="IPR005467">
    <property type="entry name" value="His_kinase_dom"/>
</dbReference>
<keyword evidence="12" id="KW-0902">Two-component regulatory system</keyword>
<organism evidence="17 18">
    <name type="scientific">Paenibacillus glycanilyticus</name>
    <dbReference type="NCBI Taxonomy" id="126569"/>
    <lineage>
        <taxon>Bacteria</taxon>
        <taxon>Bacillati</taxon>
        <taxon>Bacillota</taxon>
        <taxon>Bacilli</taxon>
        <taxon>Bacillales</taxon>
        <taxon>Paenibacillaceae</taxon>
        <taxon>Paenibacillus</taxon>
    </lineage>
</organism>
<evidence type="ECO:0000256" key="13">
    <source>
        <dbReference type="ARBA" id="ARBA00023136"/>
    </source>
</evidence>
<dbReference type="PROSITE" id="PS50109">
    <property type="entry name" value="HIS_KIN"/>
    <property type="match status" value="1"/>
</dbReference>
<evidence type="ECO:0000256" key="2">
    <source>
        <dbReference type="ARBA" id="ARBA00004651"/>
    </source>
</evidence>
<evidence type="ECO:0000256" key="7">
    <source>
        <dbReference type="ARBA" id="ARBA00022692"/>
    </source>
</evidence>
<evidence type="ECO:0000256" key="11">
    <source>
        <dbReference type="ARBA" id="ARBA00022989"/>
    </source>
</evidence>
<keyword evidence="5" id="KW-0597">Phosphoprotein</keyword>
<dbReference type="InterPro" id="IPR010559">
    <property type="entry name" value="Sig_transdc_His_kin_internal"/>
</dbReference>
<evidence type="ECO:0000259" key="16">
    <source>
        <dbReference type="PROSITE" id="PS50885"/>
    </source>
</evidence>
<keyword evidence="4" id="KW-1003">Cell membrane</keyword>
<dbReference type="InterPro" id="IPR050640">
    <property type="entry name" value="Bact_2-comp_sensor_kinase"/>
</dbReference>
<evidence type="ECO:0000256" key="1">
    <source>
        <dbReference type="ARBA" id="ARBA00000085"/>
    </source>
</evidence>
<reference evidence="17 18" key="1">
    <citation type="submission" date="2023-03" db="EMBL/GenBank/DDBJ databases">
        <title>Draft genome sequence of the bacteria which degrade cell wall of Tricholomamatutake.</title>
        <authorList>
            <person name="Konishi Y."/>
            <person name="Fukuta Y."/>
            <person name="Shirasaka N."/>
        </authorList>
    </citation>
    <scope>NUCLEOTIDE SEQUENCE [LARGE SCALE GENOMIC DNA]</scope>
    <source>
        <strain evidence="18">mu1</strain>
    </source>
</reference>
<keyword evidence="10" id="KW-0067">ATP-binding</keyword>
<dbReference type="InterPro" id="IPR003594">
    <property type="entry name" value="HATPase_dom"/>
</dbReference>
<keyword evidence="9 17" id="KW-0418">Kinase</keyword>
<dbReference type="EMBL" id="BSSQ01000013">
    <property type="protein sequence ID" value="GLX68605.1"/>
    <property type="molecule type" value="Genomic_DNA"/>
</dbReference>
<dbReference type="Gene3D" id="6.10.340.10">
    <property type="match status" value="1"/>
</dbReference>
<dbReference type="SMART" id="SM00387">
    <property type="entry name" value="HATPase_c"/>
    <property type="match status" value="1"/>
</dbReference>
<comment type="caution">
    <text evidence="17">The sequence shown here is derived from an EMBL/GenBank/DDBJ whole genome shotgun (WGS) entry which is preliminary data.</text>
</comment>
<feature type="domain" description="HAMP" evidence="16">
    <location>
        <begin position="324"/>
        <end position="376"/>
    </location>
</feature>